<gene>
    <name evidence="4" type="ORF">DFJ43DRAFT_252371</name>
</gene>
<evidence type="ECO:0000256" key="1">
    <source>
        <dbReference type="SAM" id="MobiDB-lite"/>
    </source>
</evidence>
<comment type="caution">
    <text evidence="4">The sequence shown here is derived from an EMBL/GenBank/DDBJ whole genome shotgun (WGS) entry which is preliminary data.</text>
</comment>
<protein>
    <recommendedName>
        <fullName evidence="3">Protein CPL1-like domain-containing protein</fullName>
    </recommendedName>
</protein>
<name>A0AA38JS51_9AGAR</name>
<proteinExistence type="predicted"/>
<reference evidence="4" key="2">
    <citation type="journal article" date="2023" name="Proc. Natl. Acad. Sci. U.S.A.">
        <title>A global phylogenomic analysis of the shiitake genus Lentinula.</title>
        <authorList>
            <person name="Sierra-Patev S."/>
            <person name="Min B."/>
            <person name="Naranjo-Ortiz M."/>
            <person name="Looney B."/>
            <person name="Konkel Z."/>
            <person name="Slot J.C."/>
            <person name="Sakamoto Y."/>
            <person name="Steenwyk J.L."/>
            <person name="Rokas A."/>
            <person name="Carro J."/>
            <person name="Camarero S."/>
            <person name="Ferreira P."/>
            <person name="Molpeceres G."/>
            <person name="Ruiz-Duenas F.J."/>
            <person name="Serrano A."/>
            <person name="Henrissat B."/>
            <person name="Drula E."/>
            <person name="Hughes K.W."/>
            <person name="Mata J.L."/>
            <person name="Ishikawa N.K."/>
            <person name="Vargas-Isla R."/>
            <person name="Ushijima S."/>
            <person name="Smith C.A."/>
            <person name="Donoghue J."/>
            <person name="Ahrendt S."/>
            <person name="Andreopoulos W."/>
            <person name="He G."/>
            <person name="LaButti K."/>
            <person name="Lipzen A."/>
            <person name="Ng V."/>
            <person name="Riley R."/>
            <person name="Sandor L."/>
            <person name="Barry K."/>
            <person name="Martinez A.T."/>
            <person name="Xiao Y."/>
            <person name="Gibbons J.G."/>
            <person name="Terashima K."/>
            <person name="Grigoriev I.V."/>
            <person name="Hibbett D."/>
        </authorList>
    </citation>
    <scope>NUCLEOTIDE SEQUENCE</scope>
    <source>
        <strain evidence="4">ET3784</strain>
    </source>
</reference>
<dbReference type="Pfam" id="PF21671">
    <property type="entry name" value="CPL1-like"/>
    <property type="match status" value="1"/>
</dbReference>
<keyword evidence="5" id="KW-1185">Reference proteome</keyword>
<sequence>MRLKSLIPTFLLSLPLFYPSVDALRRHRETGQRLPLVHEREVVSQRQHRPQHFSPRDLIDICINLDAVVDGNPLLEELFAGIHLCLCLKDLDIFLDTYVGLDILGLRALVEAELKDFFHSQPACDPVPAHAHRACTTEDPCSCSCDSGFTKIGGECVCPAPNSICNGVCGYFPHGCGGRPSALPRSLKKRAVQELTFADAQAYCGEKRVCGVHGGSEHAFECVDIETSSDSCGGCLYAHPWSQNSMSVLGLDCSSLSSSQAISHRCESGRCVVNTCAKGYIAGPDGCVPSSRIVLRMALGAPGPVILPGSNAIIDSSSSKIAPGAPIASSDTDVSSSSALGSLGSLNSPTDTEPTSTVSDTSSSGNKDYGNGNSNDEGSSFTAATSCTTSSSSSGFGNFVESLLGGLDFASDPRILVKVPRLFLLRHHLRLPKVLSLVLMILVLLLLHPETKVLLEVTSLPTSRL</sequence>
<dbReference type="Proteomes" id="UP001176059">
    <property type="component" value="Unassembled WGS sequence"/>
</dbReference>
<organism evidence="4 5">
    <name type="scientific">Lentinula guzmanii</name>
    <dbReference type="NCBI Taxonomy" id="2804957"/>
    <lineage>
        <taxon>Eukaryota</taxon>
        <taxon>Fungi</taxon>
        <taxon>Dikarya</taxon>
        <taxon>Basidiomycota</taxon>
        <taxon>Agaricomycotina</taxon>
        <taxon>Agaricomycetes</taxon>
        <taxon>Agaricomycetidae</taxon>
        <taxon>Agaricales</taxon>
        <taxon>Marasmiineae</taxon>
        <taxon>Omphalotaceae</taxon>
        <taxon>Lentinula</taxon>
    </lineage>
</organism>
<evidence type="ECO:0000313" key="4">
    <source>
        <dbReference type="EMBL" id="KAJ3737284.1"/>
    </source>
</evidence>
<evidence type="ECO:0000256" key="2">
    <source>
        <dbReference type="SAM" id="SignalP"/>
    </source>
</evidence>
<dbReference type="InterPro" id="IPR048661">
    <property type="entry name" value="CPL1-like"/>
</dbReference>
<feature type="region of interest" description="Disordered" evidence="1">
    <location>
        <begin position="324"/>
        <end position="384"/>
    </location>
</feature>
<feature type="compositionally biased region" description="Polar residues" evidence="1">
    <location>
        <begin position="349"/>
        <end position="377"/>
    </location>
</feature>
<reference evidence="4" key="1">
    <citation type="submission" date="2022-08" db="EMBL/GenBank/DDBJ databases">
        <authorList>
            <consortium name="DOE Joint Genome Institute"/>
            <person name="Min B."/>
            <person name="Sierra-Patev S."/>
            <person name="Naranjo-Ortiz M."/>
            <person name="Looney B."/>
            <person name="Konkel Z."/>
            <person name="Slot J.C."/>
            <person name="Sakamoto Y."/>
            <person name="Steenwyk J.L."/>
            <person name="Rokas A."/>
            <person name="Carro J."/>
            <person name="Camarero S."/>
            <person name="Ferreira P."/>
            <person name="Molpeceres G."/>
            <person name="Ruiz-duenas F.J."/>
            <person name="Serrano A."/>
            <person name="Henrissat B."/>
            <person name="Drula E."/>
            <person name="Hughes K.W."/>
            <person name="Mata J.L."/>
            <person name="Ishikawa N.K."/>
            <person name="Vargas-Isla R."/>
            <person name="Ushijima S."/>
            <person name="Smith C.A."/>
            <person name="Ahrendt S."/>
            <person name="Andreopoulos W."/>
            <person name="He G."/>
            <person name="LaButti K."/>
            <person name="Lipzen A."/>
            <person name="Ng V."/>
            <person name="Riley R."/>
            <person name="Sandor L."/>
            <person name="Barry K."/>
            <person name="Martinez A.T."/>
            <person name="Xiao Y."/>
            <person name="Gibbons J.G."/>
            <person name="Terashima K."/>
            <person name="Hibbett D.S."/>
            <person name="Grigoriev I.V."/>
        </authorList>
    </citation>
    <scope>NUCLEOTIDE SEQUENCE</scope>
    <source>
        <strain evidence="4">ET3784</strain>
    </source>
</reference>
<evidence type="ECO:0000313" key="5">
    <source>
        <dbReference type="Proteomes" id="UP001176059"/>
    </source>
</evidence>
<dbReference type="EMBL" id="JANVFO010000002">
    <property type="protein sequence ID" value="KAJ3737284.1"/>
    <property type="molecule type" value="Genomic_DNA"/>
</dbReference>
<feature type="signal peptide" evidence="2">
    <location>
        <begin position="1"/>
        <end position="23"/>
    </location>
</feature>
<dbReference type="AlphaFoldDB" id="A0AA38JS51"/>
<accession>A0AA38JS51</accession>
<feature type="domain" description="Protein CPL1-like" evidence="3">
    <location>
        <begin position="220"/>
        <end position="285"/>
    </location>
</feature>
<keyword evidence="2" id="KW-0732">Signal</keyword>
<feature type="compositionally biased region" description="Low complexity" evidence="1">
    <location>
        <begin position="328"/>
        <end position="348"/>
    </location>
</feature>
<evidence type="ECO:0000259" key="3">
    <source>
        <dbReference type="Pfam" id="PF21671"/>
    </source>
</evidence>
<feature type="chain" id="PRO_5041384963" description="Protein CPL1-like domain-containing protein" evidence="2">
    <location>
        <begin position="24"/>
        <end position="465"/>
    </location>
</feature>